<organism evidence="1 2">
    <name type="scientific">Cirrhinus mrigala</name>
    <name type="common">Mrigala</name>
    <dbReference type="NCBI Taxonomy" id="683832"/>
    <lineage>
        <taxon>Eukaryota</taxon>
        <taxon>Metazoa</taxon>
        <taxon>Chordata</taxon>
        <taxon>Craniata</taxon>
        <taxon>Vertebrata</taxon>
        <taxon>Euteleostomi</taxon>
        <taxon>Actinopterygii</taxon>
        <taxon>Neopterygii</taxon>
        <taxon>Teleostei</taxon>
        <taxon>Ostariophysi</taxon>
        <taxon>Cypriniformes</taxon>
        <taxon>Cyprinidae</taxon>
        <taxon>Labeoninae</taxon>
        <taxon>Labeonini</taxon>
        <taxon>Cirrhinus</taxon>
    </lineage>
</organism>
<reference evidence="1 2" key="1">
    <citation type="submission" date="2024-05" db="EMBL/GenBank/DDBJ databases">
        <title>Genome sequencing and assembly of Indian major carp, Cirrhinus mrigala (Hamilton, 1822).</title>
        <authorList>
            <person name="Mohindra V."/>
            <person name="Chowdhury L.M."/>
            <person name="Lal K."/>
            <person name="Jena J.K."/>
        </authorList>
    </citation>
    <scope>NUCLEOTIDE SEQUENCE [LARGE SCALE GENOMIC DNA]</scope>
    <source>
        <strain evidence="1">CM1030</strain>
        <tissue evidence="1">Blood</tissue>
    </source>
</reference>
<gene>
    <name evidence="1" type="ORF">M9458_020574</name>
</gene>
<protein>
    <submittedName>
        <fullName evidence="1">Uncharacterized protein</fullName>
    </submittedName>
</protein>
<evidence type="ECO:0000313" key="1">
    <source>
        <dbReference type="EMBL" id="KAL0184878.1"/>
    </source>
</evidence>
<dbReference type="AlphaFoldDB" id="A0ABD0QGN4"/>
<proteinExistence type="predicted"/>
<feature type="non-terminal residue" evidence="1">
    <location>
        <position position="58"/>
    </location>
</feature>
<comment type="caution">
    <text evidence="1">The sequence shown here is derived from an EMBL/GenBank/DDBJ whole genome shotgun (WGS) entry which is preliminary data.</text>
</comment>
<name>A0ABD0QGN4_CIRMR</name>
<dbReference type="Proteomes" id="UP001529510">
    <property type="component" value="Unassembled WGS sequence"/>
</dbReference>
<accession>A0ABD0QGN4</accession>
<dbReference type="EMBL" id="JAMKFB020000009">
    <property type="protein sequence ID" value="KAL0184878.1"/>
    <property type="molecule type" value="Genomic_DNA"/>
</dbReference>
<evidence type="ECO:0000313" key="2">
    <source>
        <dbReference type="Proteomes" id="UP001529510"/>
    </source>
</evidence>
<sequence length="58" mass="7241">SVWEVKRIWRPISLSPASIWRVRDPRAVRRPHPAPLEWRSRRKHMKDLMEKRRKRFPT</sequence>
<keyword evidence="2" id="KW-1185">Reference proteome</keyword>
<feature type="non-terminal residue" evidence="1">
    <location>
        <position position="1"/>
    </location>
</feature>